<dbReference type="AlphaFoldDB" id="A0A3B0TP37"/>
<proteinExistence type="predicted"/>
<organism evidence="1">
    <name type="scientific">hydrothermal vent metagenome</name>
    <dbReference type="NCBI Taxonomy" id="652676"/>
    <lineage>
        <taxon>unclassified sequences</taxon>
        <taxon>metagenomes</taxon>
        <taxon>ecological metagenomes</taxon>
    </lineage>
</organism>
<sequence>MGFFDKLIQAEQKNTLNFQWLRLHTEELITISNRIFLANQSDQTKKIEHYFTFFR</sequence>
<gene>
    <name evidence="1" type="ORF">MNBD_ALPHA11-146</name>
</gene>
<evidence type="ECO:0000313" key="1">
    <source>
        <dbReference type="EMBL" id="VAW20411.1"/>
    </source>
</evidence>
<accession>A0A3B0TP37</accession>
<name>A0A3B0TP37_9ZZZZ</name>
<dbReference type="EMBL" id="UOEQ01000272">
    <property type="protein sequence ID" value="VAW20411.1"/>
    <property type="molecule type" value="Genomic_DNA"/>
</dbReference>
<protein>
    <submittedName>
        <fullName evidence="1">Uncharacterized protein</fullName>
    </submittedName>
</protein>
<reference evidence="1" key="1">
    <citation type="submission" date="2018-06" db="EMBL/GenBank/DDBJ databases">
        <authorList>
            <person name="Zhirakovskaya E."/>
        </authorList>
    </citation>
    <scope>NUCLEOTIDE SEQUENCE</scope>
</reference>